<name>A0A0F9L320_9ZZZZ</name>
<comment type="caution">
    <text evidence="1">The sequence shown here is derived from an EMBL/GenBank/DDBJ whole genome shotgun (WGS) entry which is preliminary data.</text>
</comment>
<dbReference type="AlphaFoldDB" id="A0A0F9L320"/>
<evidence type="ECO:0000313" key="1">
    <source>
        <dbReference type="EMBL" id="KKM89199.1"/>
    </source>
</evidence>
<gene>
    <name evidence="1" type="ORF">LCGC14_1251030</name>
</gene>
<sequence>MTRYFTPNRWNWSQKAEKWVFIEITEKGRK</sequence>
<dbReference type="EMBL" id="LAZR01006856">
    <property type="protein sequence ID" value="KKM89199.1"/>
    <property type="molecule type" value="Genomic_DNA"/>
</dbReference>
<organism evidence="1">
    <name type="scientific">marine sediment metagenome</name>
    <dbReference type="NCBI Taxonomy" id="412755"/>
    <lineage>
        <taxon>unclassified sequences</taxon>
        <taxon>metagenomes</taxon>
        <taxon>ecological metagenomes</taxon>
    </lineage>
</organism>
<proteinExistence type="predicted"/>
<accession>A0A0F9L320</accession>
<feature type="non-terminal residue" evidence="1">
    <location>
        <position position="30"/>
    </location>
</feature>
<protein>
    <submittedName>
        <fullName evidence="1">Uncharacterized protein</fullName>
    </submittedName>
</protein>
<reference evidence="1" key="1">
    <citation type="journal article" date="2015" name="Nature">
        <title>Complex archaea that bridge the gap between prokaryotes and eukaryotes.</title>
        <authorList>
            <person name="Spang A."/>
            <person name="Saw J.H."/>
            <person name="Jorgensen S.L."/>
            <person name="Zaremba-Niedzwiedzka K."/>
            <person name="Martijn J."/>
            <person name="Lind A.E."/>
            <person name="van Eijk R."/>
            <person name="Schleper C."/>
            <person name="Guy L."/>
            <person name="Ettema T.J."/>
        </authorList>
    </citation>
    <scope>NUCLEOTIDE SEQUENCE</scope>
</reference>